<organism evidence="3 4">
    <name type="scientific">Lithohypha guttulata</name>
    <dbReference type="NCBI Taxonomy" id="1690604"/>
    <lineage>
        <taxon>Eukaryota</taxon>
        <taxon>Fungi</taxon>
        <taxon>Dikarya</taxon>
        <taxon>Ascomycota</taxon>
        <taxon>Pezizomycotina</taxon>
        <taxon>Eurotiomycetes</taxon>
        <taxon>Chaetothyriomycetidae</taxon>
        <taxon>Chaetothyriales</taxon>
        <taxon>Trichomeriaceae</taxon>
        <taxon>Lithohypha</taxon>
    </lineage>
</organism>
<evidence type="ECO:0000313" key="3">
    <source>
        <dbReference type="EMBL" id="KAK5095363.1"/>
    </source>
</evidence>
<evidence type="ECO:0000256" key="2">
    <source>
        <dbReference type="RuleBase" id="RU365003"/>
    </source>
</evidence>
<dbReference type="Proteomes" id="UP001345013">
    <property type="component" value="Unassembled WGS sequence"/>
</dbReference>
<dbReference type="InterPro" id="IPR013919">
    <property type="entry name" value="Pex16"/>
</dbReference>
<keyword evidence="2" id="KW-0962">Peroxisome biogenesis</keyword>
<comment type="caution">
    <text evidence="3">The sequence shown here is derived from an EMBL/GenBank/DDBJ whole genome shotgun (WGS) entry which is preliminary data.</text>
</comment>
<comment type="subcellular location">
    <subcellularLocation>
        <location evidence="2">Peroxisome membrane</location>
    </subcellularLocation>
</comment>
<keyword evidence="4" id="KW-1185">Reference proteome</keyword>
<evidence type="ECO:0000313" key="4">
    <source>
        <dbReference type="Proteomes" id="UP001345013"/>
    </source>
</evidence>
<dbReference type="PANTHER" id="PTHR13299">
    <property type="entry name" value="PEROXISOMAL MEMBRANE PROTEIN PEX16"/>
    <property type="match status" value="1"/>
</dbReference>
<sequence length="438" mass="49438">MAASSIWRSANATLRSAAAATSELPQMARNLPEIYAEYVASNAHSVGQVESTLRSLTYLLPGARLNDSELASESVHTFVQILSIYHDHLLKKKSQSVSVCKTPSQKAAQPKPSHHARYTMFWQDSSSFYTRIATILKVVQYTELLWEMTARRRDAERGRWRCVMLLESFKALLRLILLRLTNSRPVVTPPLPLREDLAQQEEPAEDFSEEDMKLLDPIPFELKDAFGEAGIPTPPMSDSDKMPIHNNPSDPFSMPRTGFTMPTLPTPEAVSNYLLEHVITPDDIKPVQQLVHRLTSIRGQAAEVLYILRPVIYAALMQRVARTYGHEGTKWKKAWSPWLIGLSIEYFARQLAKQDLASQVPGGTKSGLSALEREEFTKRGWNMAWWGMRGAFYENVTKGAVMKVVDGLKGRPVLDLVGGVVEDYEHLWANYWFSTSTM</sequence>
<proteinExistence type="inferred from homology"/>
<gene>
    <name evidence="3" type="ORF">LTR24_003074</name>
</gene>
<evidence type="ECO:0000256" key="1">
    <source>
        <dbReference type="ARBA" id="ARBA00009505"/>
    </source>
</evidence>
<reference evidence="3 4" key="1">
    <citation type="submission" date="2023-08" db="EMBL/GenBank/DDBJ databases">
        <title>Black Yeasts Isolated from many extreme environments.</title>
        <authorList>
            <person name="Coleine C."/>
            <person name="Stajich J.E."/>
            <person name="Selbmann L."/>
        </authorList>
    </citation>
    <scope>NUCLEOTIDE SEQUENCE [LARGE SCALE GENOMIC DNA]</scope>
    <source>
        <strain evidence="3 4">CCFEE 5885</strain>
    </source>
</reference>
<dbReference type="EMBL" id="JAVRRG010000028">
    <property type="protein sequence ID" value="KAK5095363.1"/>
    <property type="molecule type" value="Genomic_DNA"/>
</dbReference>
<comment type="similarity">
    <text evidence="1 2">Belongs to the peroxin-16 family.</text>
</comment>
<dbReference type="PANTHER" id="PTHR13299:SF0">
    <property type="entry name" value="PEROXISOMAL MEMBRANE PROTEIN PEX16"/>
    <property type="match status" value="1"/>
</dbReference>
<dbReference type="Pfam" id="PF08610">
    <property type="entry name" value="Pex16"/>
    <property type="match status" value="1"/>
</dbReference>
<protein>
    <recommendedName>
        <fullName evidence="2">Peroxisomal membrane protein PEX16</fullName>
    </recommendedName>
</protein>
<accession>A0ABR0KFW1</accession>
<keyword evidence="2" id="KW-0576">Peroxisome</keyword>
<name>A0ABR0KFW1_9EURO</name>